<protein>
    <submittedName>
        <fullName evidence="3">NAD-binding protein</fullName>
    </submittedName>
</protein>
<reference evidence="3" key="1">
    <citation type="submission" date="2022-06" db="EMBL/GenBank/DDBJ databases">
        <title>Genome sequence of Phormidium yuhuli AB48 isolated from an industrial photobioreactor environment.</title>
        <authorList>
            <person name="Qiu Y."/>
            <person name="Noonan A.J.C."/>
            <person name="Dofher K."/>
            <person name="Koch M."/>
            <person name="Kieft B."/>
            <person name="Lin X."/>
            <person name="Ziels R.M."/>
            <person name="Hallam S.J."/>
        </authorList>
    </citation>
    <scope>NUCLEOTIDE SEQUENCE</scope>
    <source>
        <strain evidence="3">AB48</strain>
    </source>
</reference>
<name>A0ABY5AUU1_9CYAN</name>
<keyword evidence="1" id="KW-0812">Transmembrane</keyword>
<dbReference type="EMBL" id="CP098611">
    <property type="protein sequence ID" value="USR92542.1"/>
    <property type="molecule type" value="Genomic_DNA"/>
</dbReference>
<organism evidence="3 4">
    <name type="scientific">Phormidium yuhuli AB48</name>
    <dbReference type="NCBI Taxonomy" id="2940671"/>
    <lineage>
        <taxon>Bacteria</taxon>
        <taxon>Bacillati</taxon>
        <taxon>Cyanobacteriota</taxon>
        <taxon>Cyanophyceae</taxon>
        <taxon>Oscillatoriophycideae</taxon>
        <taxon>Oscillatoriales</taxon>
        <taxon>Oscillatoriaceae</taxon>
        <taxon>Phormidium</taxon>
        <taxon>Phormidium yuhuli</taxon>
    </lineage>
</organism>
<evidence type="ECO:0000313" key="3">
    <source>
        <dbReference type="EMBL" id="USR92542.1"/>
    </source>
</evidence>
<accession>A0ABY5AUU1</accession>
<dbReference type="InterPro" id="IPR003148">
    <property type="entry name" value="RCK_N"/>
</dbReference>
<keyword evidence="1" id="KW-1133">Transmembrane helix</keyword>
<dbReference type="PROSITE" id="PS51201">
    <property type="entry name" value="RCK_N"/>
    <property type="match status" value="1"/>
</dbReference>
<dbReference type="SUPFAM" id="SSF81324">
    <property type="entry name" value="Voltage-gated potassium channels"/>
    <property type="match status" value="1"/>
</dbReference>
<proteinExistence type="predicted"/>
<evidence type="ECO:0000256" key="1">
    <source>
        <dbReference type="SAM" id="Phobius"/>
    </source>
</evidence>
<dbReference type="PANTHER" id="PTHR43833">
    <property type="entry name" value="POTASSIUM CHANNEL PROTEIN 2-RELATED-RELATED"/>
    <property type="match status" value="1"/>
</dbReference>
<sequence length="354" mass="39750">MVKLNNNRLTLILGILGTIVLLLGAVLLLAWSEGSTESAEEFWDVLENVVITLMGEYPDKPKTLLGRIIQLFLLVFGTLLFGTIIGKISSLFVTHALWNQQKMKKFKKHIIICNWNGKASSIIQQLLESNHGEPLDIVVVSASEVFAARDFHHFENVHFIQADPTHHVTLEDLQAFQAKAIILLADDESSGPDEKNALIALAVKHLEETPGKQKDIHVIAELVNLDRRRHLQEAGVDEVVSARDYSSGIIAQSAIFRNMSVVYQQLLTYSDDSNEFYFIQPGNYPSELLGKRFPELGTWISDYSAKHPNNPILLLGVKRGDGTILLNPKPSHFDHLEEEDSLIVMAFRNIERIV</sequence>
<dbReference type="Proteomes" id="UP001056708">
    <property type="component" value="Chromosome"/>
</dbReference>
<dbReference type="SUPFAM" id="SSF51735">
    <property type="entry name" value="NAD(P)-binding Rossmann-fold domains"/>
    <property type="match status" value="1"/>
</dbReference>
<dbReference type="InterPro" id="IPR050721">
    <property type="entry name" value="Trk_Ktr_HKT_K-transport"/>
</dbReference>
<gene>
    <name evidence="3" type="ORF">NEA10_07445</name>
</gene>
<dbReference type="Gene3D" id="3.40.50.720">
    <property type="entry name" value="NAD(P)-binding Rossmann-like Domain"/>
    <property type="match status" value="1"/>
</dbReference>
<evidence type="ECO:0000313" key="4">
    <source>
        <dbReference type="Proteomes" id="UP001056708"/>
    </source>
</evidence>
<dbReference type="InterPro" id="IPR036291">
    <property type="entry name" value="NAD(P)-bd_dom_sf"/>
</dbReference>
<feature type="transmembrane region" description="Helical" evidence="1">
    <location>
        <begin position="68"/>
        <end position="98"/>
    </location>
</feature>
<feature type="transmembrane region" description="Helical" evidence="1">
    <location>
        <begin position="12"/>
        <end position="31"/>
    </location>
</feature>
<evidence type="ECO:0000259" key="2">
    <source>
        <dbReference type="PROSITE" id="PS51201"/>
    </source>
</evidence>
<dbReference type="RefSeq" id="WP_252664694.1">
    <property type="nucleotide sequence ID" value="NZ_CP098611.1"/>
</dbReference>
<dbReference type="PANTHER" id="PTHR43833:SF9">
    <property type="entry name" value="POTASSIUM CHANNEL PROTEIN YUGO-RELATED"/>
    <property type="match status" value="1"/>
</dbReference>
<keyword evidence="4" id="KW-1185">Reference proteome</keyword>
<dbReference type="Pfam" id="PF02254">
    <property type="entry name" value="TrkA_N"/>
    <property type="match status" value="1"/>
</dbReference>
<keyword evidence="1" id="KW-0472">Membrane</keyword>
<feature type="domain" description="RCK N-terminal" evidence="2">
    <location>
        <begin position="107"/>
        <end position="240"/>
    </location>
</feature>